<keyword evidence="3" id="KW-1185">Reference proteome</keyword>
<dbReference type="Pfam" id="PF08486">
    <property type="entry name" value="SpoIID"/>
    <property type="match status" value="1"/>
</dbReference>
<proteinExistence type="predicted"/>
<dbReference type="PATRIC" id="fig|111780.3.peg.727"/>
<dbReference type="GO" id="GO:0030435">
    <property type="term" value="P:sporulation resulting in formation of a cellular spore"/>
    <property type="evidence" value="ECO:0007669"/>
    <property type="project" value="InterPro"/>
</dbReference>
<dbReference type="RefSeq" id="WP_015191965.1">
    <property type="nucleotide sequence ID" value="NC_019748.1"/>
</dbReference>
<dbReference type="PANTHER" id="PTHR30032">
    <property type="entry name" value="N-ACETYLMURAMOYL-L-ALANINE AMIDASE-RELATED"/>
    <property type="match status" value="1"/>
</dbReference>
<gene>
    <name evidence="2" type="ordered locus">Sta7437_0697</name>
</gene>
<dbReference type="OrthoDB" id="501259at2"/>
<dbReference type="Proteomes" id="UP000010473">
    <property type="component" value="Chromosome"/>
</dbReference>
<reference evidence="3" key="1">
    <citation type="journal article" date="2013" name="Proc. Natl. Acad. Sci. U.S.A.">
        <title>Improving the coverage of the cyanobacterial phylum using diversity-driven genome sequencing.</title>
        <authorList>
            <person name="Shih P.M."/>
            <person name="Wu D."/>
            <person name="Latifi A."/>
            <person name="Axen S.D."/>
            <person name="Fewer D.P."/>
            <person name="Talla E."/>
            <person name="Calteau A."/>
            <person name="Cai F."/>
            <person name="Tandeau de Marsac N."/>
            <person name="Rippka R."/>
            <person name="Herdman M."/>
            <person name="Sivonen K."/>
            <person name="Coursin T."/>
            <person name="Laurent T."/>
            <person name="Goodwin L."/>
            <person name="Nolan M."/>
            <person name="Davenport K.W."/>
            <person name="Han C.S."/>
            <person name="Rubin E.M."/>
            <person name="Eisen J.A."/>
            <person name="Woyke T."/>
            <person name="Gugger M."/>
            <person name="Kerfeld C.A."/>
        </authorList>
    </citation>
    <scope>NUCLEOTIDE SEQUENCE [LARGE SCALE GENOMIC DNA]</scope>
    <source>
        <strain evidence="3">ATCC 29371 / PCC 7437</strain>
    </source>
</reference>
<sequence>MIRRSFIVIFLGCLCGFEAVWSASVWANPLNLEVGIVQRLGAKPIDEKEEIIDELIIRSTADDQLTIKFLDQQQILKTKQAIVKVEYQSLAEPEISEQLVLNSHATFETAEADAQFWQTLGIKVEIVQPGRWQVWADRKVYPTPLIRRLLLKSLQVNGYKTPYLKTEVLSQIPQITVLIDGKKYHHNQVEVTTEKNLVQVSKTSKQSSATYLYGGNLRLQPNAYGSFTLVNQVPLETYLRGVVPYEIGTNAPIQAIAAQTILARTYALRNLRRFAADDYQLCATVHCQVYKGLTGVTSQTDSAIATTKGLVLTYKNELVDALYSSTNGGVTATFSDIWNGSQRPYLKSVIDSPGNIWDLSRYSLSDEATFRKFIDLKQGFNETGRGIFRWRKESKLQDLNRDLRKYLQKNNHPLANFKTIESMAVTERSQSGRILTLTVQTDQGVVELHKNEARSAFEPPRSTLFYLEPIYNQSQKLLGYTFVGGGFGHGVGLSQYGSYNLAQIGWSAEQILAFYFPGTKIEPLNDSIIFWRPL</sequence>
<dbReference type="PANTHER" id="PTHR30032:SF4">
    <property type="entry name" value="AMIDASE ENHANCER"/>
    <property type="match status" value="1"/>
</dbReference>
<dbReference type="NCBIfam" id="TIGR02669">
    <property type="entry name" value="SpoIID_LytB"/>
    <property type="match status" value="1"/>
</dbReference>
<dbReference type="AlphaFoldDB" id="K9XRI4"/>
<dbReference type="STRING" id="111780.Sta7437_0697"/>
<evidence type="ECO:0000313" key="3">
    <source>
        <dbReference type="Proteomes" id="UP000010473"/>
    </source>
</evidence>
<accession>K9XRI4</accession>
<feature type="domain" description="Sporulation stage II protein D amidase enhancer LytB N-terminal" evidence="1">
    <location>
        <begin position="225"/>
        <end position="314"/>
    </location>
</feature>
<dbReference type="InterPro" id="IPR013486">
    <property type="entry name" value="SpoIID/LytB"/>
</dbReference>
<organism evidence="2 3">
    <name type="scientific">Stanieria cyanosphaera (strain ATCC 29371 / PCC 7437)</name>
    <dbReference type="NCBI Taxonomy" id="111780"/>
    <lineage>
        <taxon>Bacteria</taxon>
        <taxon>Bacillati</taxon>
        <taxon>Cyanobacteriota</taxon>
        <taxon>Cyanophyceae</taxon>
        <taxon>Pleurocapsales</taxon>
        <taxon>Dermocarpellaceae</taxon>
        <taxon>Stanieria</taxon>
    </lineage>
</organism>
<dbReference type="GO" id="GO:0030288">
    <property type="term" value="C:outer membrane-bounded periplasmic space"/>
    <property type="evidence" value="ECO:0007669"/>
    <property type="project" value="TreeGrafter"/>
</dbReference>
<protein>
    <submittedName>
        <fullName evidence="2">SpoIID/LytB domain protein</fullName>
    </submittedName>
</protein>
<dbReference type="InterPro" id="IPR051922">
    <property type="entry name" value="Bact_Sporulation_Assoc"/>
</dbReference>
<dbReference type="InterPro" id="IPR013693">
    <property type="entry name" value="SpoIID/LytB_N"/>
</dbReference>
<name>K9XRI4_STAC7</name>
<dbReference type="HOGENOM" id="CLU_036694_0_0_3"/>
<evidence type="ECO:0000313" key="2">
    <source>
        <dbReference type="EMBL" id="AFZ34292.1"/>
    </source>
</evidence>
<evidence type="ECO:0000259" key="1">
    <source>
        <dbReference type="Pfam" id="PF08486"/>
    </source>
</evidence>
<dbReference type="EMBL" id="CP003653">
    <property type="protein sequence ID" value="AFZ34292.1"/>
    <property type="molecule type" value="Genomic_DNA"/>
</dbReference>
<dbReference type="KEGG" id="scs:Sta7437_0697"/>
<dbReference type="eggNOG" id="COG2385">
    <property type="taxonomic scope" value="Bacteria"/>
</dbReference>